<evidence type="ECO:0000256" key="1">
    <source>
        <dbReference type="SAM" id="Coils"/>
    </source>
</evidence>
<accession>A0A8B7ZQK9</accession>
<proteinExistence type="predicted"/>
<protein>
    <submittedName>
        <fullName evidence="3 4">Coiled-coil domain-containing protein 175-like isoform X1</fullName>
    </submittedName>
</protein>
<dbReference type="KEGG" id="aplc:110988543"/>
<dbReference type="AlphaFoldDB" id="A0A8B7ZQK9"/>
<dbReference type="RefSeq" id="XP_022107865.1">
    <property type="nucleotide sequence ID" value="XM_022252173.1"/>
</dbReference>
<feature type="coiled-coil region" evidence="1">
    <location>
        <begin position="391"/>
        <end position="482"/>
    </location>
</feature>
<evidence type="ECO:0000313" key="3">
    <source>
        <dbReference type="RefSeq" id="XP_022107864.1"/>
    </source>
</evidence>
<dbReference type="GeneID" id="110988543"/>
<feature type="coiled-coil region" evidence="1">
    <location>
        <begin position="328"/>
        <end position="362"/>
    </location>
</feature>
<evidence type="ECO:0000313" key="4">
    <source>
        <dbReference type="RefSeq" id="XP_022107865.1"/>
    </source>
</evidence>
<keyword evidence="2" id="KW-1185">Reference proteome</keyword>
<feature type="coiled-coil region" evidence="1">
    <location>
        <begin position="173"/>
        <end position="281"/>
    </location>
</feature>
<evidence type="ECO:0000313" key="2">
    <source>
        <dbReference type="Proteomes" id="UP000694845"/>
    </source>
</evidence>
<dbReference type="RefSeq" id="XP_022107867.1">
    <property type="nucleotide sequence ID" value="XM_022252175.1"/>
</dbReference>
<dbReference type="InterPro" id="IPR038834">
    <property type="entry name" value="CCDC175"/>
</dbReference>
<feature type="coiled-coil region" evidence="1">
    <location>
        <begin position="608"/>
        <end position="635"/>
    </location>
</feature>
<feature type="coiled-coil region" evidence="1">
    <location>
        <begin position="110"/>
        <end position="144"/>
    </location>
</feature>
<dbReference type="RefSeq" id="XP_022107868.1">
    <property type="nucleotide sequence ID" value="XM_022252176.1"/>
</dbReference>
<gene>
    <name evidence="3 4 5 6" type="primary">LOC110988543</name>
</gene>
<dbReference type="PANTHER" id="PTHR35347">
    <property type="entry name" value="COILED-COIL DOMAIN-CONTAINING PROTEIN 175"/>
    <property type="match status" value="1"/>
</dbReference>
<dbReference type="Proteomes" id="UP000694845">
    <property type="component" value="Unplaced"/>
</dbReference>
<dbReference type="PANTHER" id="PTHR35347:SF1">
    <property type="entry name" value="COILED-COIL DOMAIN-CONTAINING PROTEIN 175"/>
    <property type="match status" value="1"/>
</dbReference>
<evidence type="ECO:0000313" key="6">
    <source>
        <dbReference type="RefSeq" id="XP_022107868.1"/>
    </source>
</evidence>
<reference evidence="3 4" key="1">
    <citation type="submission" date="2025-04" db="UniProtKB">
        <authorList>
            <consortium name="RefSeq"/>
        </authorList>
    </citation>
    <scope>IDENTIFICATION</scope>
</reference>
<keyword evidence="1" id="KW-0175">Coiled coil</keyword>
<sequence>MMATESKTEDRMEDDSSRSRVGIGLGLTTLLQHLQELADRMKHGHFPFQDKDVSIVESLAKVIQQLDEERKKVHSFLETETINSSILRHQLQFFPGSVYSEISFAVQSARQSNADELNVLQEKLQALNQDISRLDEHQRKLTRQNAILHPERDMVRTQHEEVISQLNQRMADKASKQIALNETRDELRDANQKIVDLETGIMILKEDMIQERADARREKKHLKQCVHDTTKKTKRQKEANMAKKKELDILKEELVVSENELSDIRKIIRRHEANKARYENQQYSFQDQLDREQKENADLKERGFELGNQLLHMEKQHLVKKSQLEQGLMELDIEMTQTHDELDELEQKWHHLKEEIEEASENQEISGCKVRDLDNVLQTKKEDLTMKANETARMKQENDEMELRMKQLEENHQVTVQLLGKQINDYRDILTRERKERFDLQEKRDKLTREIDDFKLAFGKFMSEMNQRINHAKHEQEDLSNEGALLQKDLHTDLATTQVLHTDVGKLTETFNSMINNLDTSISTLQQRKHDLEQVLLDKHTRIKDITPSYDQLEMQFEERTKDYEDKKKSVVSLKNQKNSLEDATARGKREIVKLSNPSVCSSWVVLRQELKHQRTRALSKMKEQAKEHQQIEENIFKTGKKLTTVMQENDKFKKGINKLEGECDSIVQQNNINSALKGNLTSELILQRDRLVEGWEKEKLMQKESSGRDRILLDDITDLQKRTDKREQNIAHVTERLHNELIVLAHFLTDVADRRPKNTRHGRKTLTDSRPPTMLEFYLESRQQLALQSSHSSSEENADVKD</sequence>
<evidence type="ECO:0000313" key="5">
    <source>
        <dbReference type="RefSeq" id="XP_022107867.1"/>
    </source>
</evidence>
<name>A0A8B7ZQK9_ACAPL</name>
<dbReference type="RefSeq" id="XP_022107864.1">
    <property type="nucleotide sequence ID" value="XM_022252172.1"/>
</dbReference>
<organism evidence="2 6">
    <name type="scientific">Acanthaster planci</name>
    <name type="common">Crown-of-thorns starfish</name>
    <dbReference type="NCBI Taxonomy" id="133434"/>
    <lineage>
        <taxon>Eukaryota</taxon>
        <taxon>Metazoa</taxon>
        <taxon>Echinodermata</taxon>
        <taxon>Eleutherozoa</taxon>
        <taxon>Asterozoa</taxon>
        <taxon>Asteroidea</taxon>
        <taxon>Valvatacea</taxon>
        <taxon>Valvatida</taxon>
        <taxon>Acanthasteridae</taxon>
        <taxon>Acanthaster</taxon>
    </lineage>
</organism>
<dbReference type="OrthoDB" id="10031759at2759"/>